<dbReference type="PROSITE" id="PS00107">
    <property type="entry name" value="PROTEIN_KINASE_ATP"/>
    <property type="match status" value="1"/>
</dbReference>
<dbReference type="InterPro" id="IPR011009">
    <property type="entry name" value="Kinase-like_dom_sf"/>
</dbReference>
<comment type="catalytic activity">
    <reaction evidence="8">
        <text>L-seryl-[protein] + ATP = O-phospho-L-seryl-[protein] + ADP + H(+)</text>
        <dbReference type="Rhea" id="RHEA:17989"/>
        <dbReference type="Rhea" id="RHEA-COMP:9863"/>
        <dbReference type="Rhea" id="RHEA-COMP:11604"/>
        <dbReference type="ChEBI" id="CHEBI:15378"/>
        <dbReference type="ChEBI" id="CHEBI:29999"/>
        <dbReference type="ChEBI" id="CHEBI:30616"/>
        <dbReference type="ChEBI" id="CHEBI:83421"/>
        <dbReference type="ChEBI" id="CHEBI:456216"/>
        <dbReference type="EC" id="2.7.11.1"/>
    </reaction>
</comment>
<dbReference type="InterPro" id="IPR017441">
    <property type="entry name" value="Protein_kinase_ATP_BS"/>
</dbReference>
<sequence length="459" mass="51851">MTSSYSHLDDYIIIRTLGRGITAKVKLVQNSKTQLLYAAKIIKTHTEASSSRLREALLNEVNSLSRIQHPNVVTIVSASTSGVYVKKNEGGIYECMYIVEELCINGELFDIINRTGAFNENVARFYFHQLIAGLECCHNSGITHRDLKAENILFDPNFNLKISDFGFSASILGRDGFLKTKGKNELYMAPEMLTSQPYQGPGVDIFAAGVILFIMTSKDPPFQRAVASDPHYKHLIRKEQRFWQLHKKHQYSDELKSLLEGMLAYNPIERFTLLEIKCHPWFLGACADTQDISQELSERRRHSLEVAERARDLRMKSGSGSGIVFNGSRFYRGDLSESEGLSLSFTIPPDALDVIKIPENFNAVEKYSQILTGLLPNEVMLIISHTLASYEPECETSQDSYDVKVSIITETDSLLFKITLHECPNDLYLVNFKQEEGNQFDFMSIISTIVENVEAANEN</sequence>
<dbReference type="EMBL" id="CAJZBQ010000021">
    <property type="protein sequence ID" value="CAG9318615.1"/>
    <property type="molecule type" value="Genomic_DNA"/>
</dbReference>
<keyword evidence="2 10" id="KW-0723">Serine/threonine-protein kinase</keyword>
<dbReference type="Proteomes" id="UP001162131">
    <property type="component" value="Unassembled WGS sequence"/>
</dbReference>
<dbReference type="GO" id="GO:0005524">
    <property type="term" value="F:ATP binding"/>
    <property type="evidence" value="ECO:0007669"/>
    <property type="project" value="UniProtKB-UniRule"/>
</dbReference>
<feature type="domain" description="Protein kinase" evidence="11">
    <location>
        <begin position="11"/>
        <end position="282"/>
    </location>
</feature>
<organism evidence="12 13">
    <name type="scientific">Blepharisma stoltei</name>
    <dbReference type="NCBI Taxonomy" id="1481888"/>
    <lineage>
        <taxon>Eukaryota</taxon>
        <taxon>Sar</taxon>
        <taxon>Alveolata</taxon>
        <taxon>Ciliophora</taxon>
        <taxon>Postciliodesmatophora</taxon>
        <taxon>Heterotrichea</taxon>
        <taxon>Heterotrichida</taxon>
        <taxon>Blepharismidae</taxon>
        <taxon>Blepharisma</taxon>
    </lineage>
</organism>
<keyword evidence="5" id="KW-0418">Kinase</keyword>
<dbReference type="PROSITE" id="PS50011">
    <property type="entry name" value="PROTEIN_KINASE_DOM"/>
    <property type="match status" value="1"/>
</dbReference>
<evidence type="ECO:0000256" key="7">
    <source>
        <dbReference type="ARBA" id="ARBA00047899"/>
    </source>
</evidence>
<dbReference type="PROSITE" id="PS00108">
    <property type="entry name" value="PROTEIN_KINASE_ST"/>
    <property type="match status" value="1"/>
</dbReference>
<dbReference type="SUPFAM" id="SSF56112">
    <property type="entry name" value="Protein kinase-like (PK-like)"/>
    <property type="match status" value="1"/>
</dbReference>
<dbReference type="GO" id="GO:0004674">
    <property type="term" value="F:protein serine/threonine kinase activity"/>
    <property type="evidence" value="ECO:0007669"/>
    <property type="project" value="UniProtKB-KW"/>
</dbReference>
<evidence type="ECO:0000256" key="6">
    <source>
        <dbReference type="ARBA" id="ARBA00022840"/>
    </source>
</evidence>
<comment type="similarity">
    <text evidence="10">Belongs to the protein kinase superfamily.</text>
</comment>
<keyword evidence="3" id="KW-0808">Transferase</keyword>
<evidence type="ECO:0000256" key="9">
    <source>
        <dbReference type="PROSITE-ProRule" id="PRU10141"/>
    </source>
</evidence>
<comment type="catalytic activity">
    <reaction evidence="7">
        <text>L-threonyl-[protein] + ATP = O-phospho-L-threonyl-[protein] + ADP + H(+)</text>
        <dbReference type="Rhea" id="RHEA:46608"/>
        <dbReference type="Rhea" id="RHEA-COMP:11060"/>
        <dbReference type="Rhea" id="RHEA-COMP:11605"/>
        <dbReference type="ChEBI" id="CHEBI:15378"/>
        <dbReference type="ChEBI" id="CHEBI:30013"/>
        <dbReference type="ChEBI" id="CHEBI:30616"/>
        <dbReference type="ChEBI" id="CHEBI:61977"/>
        <dbReference type="ChEBI" id="CHEBI:456216"/>
        <dbReference type="EC" id="2.7.11.1"/>
    </reaction>
</comment>
<dbReference type="InterPro" id="IPR000719">
    <property type="entry name" value="Prot_kinase_dom"/>
</dbReference>
<evidence type="ECO:0000313" key="12">
    <source>
        <dbReference type="EMBL" id="CAG9318615.1"/>
    </source>
</evidence>
<dbReference type="AlphaFoldDB" id="A0AAU9IYQ2"/>
<reference evidence="12" key="1">
    <citation type="submission" date="2021-09" db="EMBL/GenBank/DDBJ databases">
        <authorList>
            <consortium name="AG Swart"/>
            <person name="Singh M."/>
            <person name="Singh A."/>
            <person name="Seah K."/>
            <person name="Emmerich C."/>
        </authorList>
    </citation>
    <scope>NUCLEOTIDE SEQUENCE</scope>
    <source>
        <strain evidence="12">ATCC30299</strain>
    </source>
</reference>
<protein>
    <recommendedName>
        <fullName evidence="1">non-specific serine/threonine protein kinase</fullName>
        <ecNumber evidence="1">2.7.11.1</ecNumber>
    </recommendedName>
</protein>
<dbReference type="Gene3D" id="1.10.510.10">
    <property type="entry name" value="Transferase(Phosphotransferase) domain 1"/>
    <property type="match status" value="1"/>
</dbReference>
<accession>A0AAU9IYQ2</accession>
<evidence type="ECO:0000256" key="5">
    <source>
        <dbReference type="ARBA" id="ARBA00022777"/>
    </source>
</evidence>
<proteinExistence type="inferred from homology"/>
<dbReference type="Pfam" id="PF00069">
    <property type="entry name" value="Pkinase"/>
    <property type="match status" value="1"/>
</dbReference>
<name>A0AAU9IYQ2_9CILI</name>
<evidence type="ECO:0000256" key="3">
    <source>
        <dbReference type="ARBA" id="ARBA00022679"/>
    </source>
</evidence>
<evidence type="ECO:0000256" key="4">
    <source>
        <dbReference type="ARBA" id="ARBA00022741"/>
    </source>
</evidence>
<dbReference type="EC" id="2.7.11.1" evidence="1"/>
<evidence type="ECO:0000256" key="1">
    <source>
        <dbReference type="ARBA" id="ARBA00012513"/>
    </source>
</evidence>
<keyword evidence="4 9" id="KW-0547">Nucleotide-binding</keyword>
<evidence type="ECO:0000313" key="13">
    <source>
        <dbReference type="Proteomes" id="UP001162131"/>
    </source>
</evidence>
<evidence type="ECO:0000256" key="2">
    <source>
        <dbReference type="ARBA" id="ARBA00022527"/>
    </source>
</evidence>
<keyword evidence="6 9" id="KW-0067">ATP-binding</keyword>
<dbReference type="GO" id="GO:0007165">
    <property type="term" value="P:signal transduction"/>
    <property type="evidence" value="ECO:0007669"/>
    <property type="project" value="TreeGrafter"/>
</dbReference>
<keyword evidence="13" id="KW-1185">Reference proteome</keyword>
<dbReference type="InterPro" id="IPR008271">
    <property type="entry name" value="Ser/Thr_kinase_AS"/>
</dbReference>
<comment type="caution">
    <text evidence="12">The sequence shown here is derived from an EMBL/GenBank/DDBJ whole genome shotgun (WGS) entry which is preliminary data.</text>
</comment>
<feature type="binding site" evidence="9">
    <location>
        <position position="40"/>
    </location>
    <ligand>
        <name>ATP</name>
        <dbReference type="ChEBI" id="CHEBI:30616"/>
    </ligand>
</feature>
<dbReference type="PANTHER" id="PTHR43895">
    <property type="entry name" value="CALCIUM/CALMODULIN-DEPENDENT PROTEIN KINASE KINASE-RELATED"/>
    <property type="match status" value="1"/>
</dbReference>
<evidence type="ECO:0000259" key="11">
    <source>
        <dbReference type="PROSITE" id="PS50011"/>
    </source>
</evidence>
<evidence type="ECO:0000256" key="10">
    <source>
        <dbReference type="RuleBase" id="RU000304"/>
    </source>
</evidence>
<gene>
    <name evidence="12" type="ORF">BSTOLATCC_MIC21989</name>
</gene>
<dbReference type="SMART" id="SM00220">
    <property type="entry name" value="S_TKc"/>
    <property type="match status" value="1"/>
</dbReference>
<dbReference type="PANTHER" id="PTHR43895:SF32">
    <property type="entry name" value="SERINE_THREONINE-PROTEIN KINASE CHK1"/>
    <property type="match status" value="1"/>
</dbReference>
<evidence type="ECO:0000256" key="8">
    <source>
        <dbReference type="ARBA" id="ARBA00048679"/>
    </source>
</evidence>